<gene>
    <name evidence="1" type="ORF">SAMN06265373_11166</name>
</gene>
<organism evidence="1 2">
    <name type="scientific">Shimia sagamensis</name>
    <dbReference type="NCBI Taxonomy" id="1566352"/>
    <lineage>
        <taxon>Bacteria</taxon>
        <taxon>Pseudomonadati</taxon>
        <taxon>Pseudomonadota</taxon>
        <taxon>Alphaproteobacteria</taxon>
        <taxon>Rhodobacterales</taxon>
        <taxon>Roseobacteraceae</taxon>
    </lineage>
</organism>
<sequence length="93" mass="10470">METDPIKSLQVANMIRYARRQISILTGCSTTYKRPSLDQHIIRSAGVTIQVDMDSRSANDLVRQFRAEAATQGVFYEPPQTAAKRPQETTADR</sequence>
<evidence type="ECO:0000313" key="2">
    <source>
        <dbReference type="Proteomes" id="UP001157961"/>
    </source>
</evidence>
<reference evidence="1 2" key="1">
    <citation type="submission" date="2017-05" db="EMBL/GenBank/DDBJ databases">
        <authorList>
            <person name="Varghese N."/>
            <person name="Submissions S."/>
        </authorList>
    </citation>
    <scope>NUCLEOTIDE SEQUENCE [LARGE SCALE GENOMIC DNA]</scope>
    <source>
        <strain evidence="1 2">DSM 29734</strain>
    </source>
</reference>
<name>A0ABY1PJ98_9RHOB</name>
<comment type="caution">
    <text evidence="1">The sequence shown here is derived from an EMBL/GenBank/DDBJ whole genome shotgun (WGS) entry which is preliminary data.</text>
</comment>
<protein>
    <submittedName>
        <fullName evidence="1">Uncharacterized protein</fullName>
    </submittedName>
</protein>
<dbReference type="Proteomes" id="UP001157961">
    <property type="component" value="Unassembled WGS sequence"/>
</dbReference>
<accession>A0ABY1PJ98</accession>
<evidence type="ECO:0000313" key="1">
    <source>
        <dbReference type="EMBL" id="SMP35317.1"/>
    </source>
</evidence>
<dbReference type="EMBL" id="FXTY01000011">
    <property type="protein sequence ID" value="SMP35317.1"/>
    <property type="molecule type" value="Genomic_DNA"/>
</dbReference>
<proteinExistence type="predicted"/>
<keyword evidence="2" id="KW-1185">Reference proteome</keyword>